<evidence type="ECO:0000313" key="2">
    <source>
        <dbReference type="Proteomes" id="UP000294419"/>
    </source>
</evidence>
<gene>
    <name evidence="1" type="ORF">NBC122_02779</name>
</gene>
<dbReference type="Pfam" id="PF14460">
    <property type="entry name" value="Prok-E2_D"/>
    <property type="match status" value="1"/>
</dbReference>
<proteinExistence type="predicted"/>
<evidence type="ECO:0000313" key="1">
    <source>
        <dbReference type="EMBL" id="QBO59580.1"/>
    </source>
</evidence>
<keyword evidence="2" id="KW-1185">Reference proteome</keyword>
<sequence length="247" mass="28800">MKNDKTENEIIDITNNFGTLYHPKSALVFYQTESPNSETYVEFFDMDKCGNPVNAHPLTVREAQRLSKTLNIQNKKDKDFLKPKGIISQNILHINSSENGKVVWFTQAQDRDLFFVKNLNIPNGKSNVPSLLWIANKQNLKIFALETDERPEENTPLFHAPFFNVYENGNVCMGTVDVKIKNSASLEEFTESWEHYFFNSYFSHLMHNHNPIKENCVNLWKNQIETKEIFPKEILVKNNRTLKELLQ</sequence>
<dbReference type="InterPro" id="IPR032787">
    <property type="entry name" value="Prok-E2_D"/>
</dbReference>
<evidence type="ECO:0008006" key="3">
    <source>
        <dbReference type="Google" id="ProtNLM"/>
    </source>
</evidence>
<dbReference type="KEGG" id="csal:NBC122_02779"/>
<dbReference type="Proteomes" id="UP000294419">
    <property type="component" value="Chromosome"/>
</dbReference>
<accession>A0A4P6ZIA6</accession>
<organism evidence="1 2">
    <name type="scientific">Chryseobacterium salivictor</name>
    <dbReference type="NCBI Taxonomy" id="2547600"/>
    <lineage>
        <taxon>Bacteria</taxon>
        <taxon>Pseudomonadati</taxon>
        <taxon>Bacteroidota</taxon>
        <taxon>Flavobacteriia</taxon>
        <taxon>Flavobacteriales</taxon>
        <taxon>Weeksellaceae</taxon>
        <taxon>Chryseobacterium group</taxon>
        <taxon>Chryseobacterium</taxon>
    </lineage>
</organism>
<dbReference type="AlphaFoldDB" id="A0A4P6ZIA6"/>
<protein>
    <recommendedName>
        <fullName evidence="3">PRTRC system protein B</fullName>
    </recommendedName>
</protein>
<dbReference type="RefSeq" id="WP_185145768.1">
    <property type="nucleotide sequence ID" value="NZ_CP037954.1"/>
</dbReference>
<dbReference type="EMBL" id="CP037954">
    <property type="protein sequence ID" value="QBO59580.1"/>
    <property type="molecule type" value="Genomic_DNA"/>
</dbReference>
<reference evidence="1 2" key="1">
    <citation type="submission" date="2019-03" db="EMBL/GenBank/DDBJ databases">
        <authorList>
            <person name="Kim H."/>
            <person name="Yu S.-M."/>
        </authorList>
    </citation>
    <scope>NUCLEOTIDE SEQUENCE [LARGE SCALE GENOMIC DNA]</scope>
    <source>
        <strain evidence="1 2">NBC122</strain>
    </source>
</reference>
<name>A0A4P6ZIA6_9FLAO</name>